<dbReference type="GO" id="GO:0008270">
    <property type="term" value="F:zinc ion binding"/>
    <property type="evidence" value="ECO:0007669"/>
    <property type="project" value="InterPro"/>
</dbReference>
<evidence type="ECO:0000313" key="2">
    <source>
        <dbReference type="EMBL" id="ADV47044.1"/>
    </source>
</evidence>
<keyword evidence="2" id="KW-0255">Endonuclease</keyword>
<dbReference type="eggNOG" id="ENOG50319NU">
    <property type="taxonomic scope" value="Bacteria"/>
</dbReference>
<dbReference type="GO" id="GO:0004519">
    <property type="term" value="F:endonuclease activity"/>
    <property type="evidence" value="ECO:0007669"/>
    <property type="project" value="UniProtKB-KW"/>
</dbReference>
<dbReference type="HOGENOM" id="CLU_2423954_0_0_7"/>
<dbReference type="STRING" id="749222.Nitsa_1799"/>
<dbReference type="InterPro" id="IPR002711">
    <property type="entry name" value="HNH"/>
</dbReference>
<dbReference type="GO" id="GO:0003676">
    <property type="term" value="F:nucleic acid binding"/>
    <property type="evidence" value="ECO:0007669"/>
    <property type="project" value="InterPro"/>
</dbReference>
<gene>
    <name evidence="2" type="ordered locus">Nitsa_1799</name>
</gene>
<dbReference type="InterPro" id="IPR003615">
    <property type="entry name" value="HNH_nuc"/>
</dbReference>
<keyword evidence="3" id="KW-1185">Reference proteome</keyword>
<organism evidence="2 3">
    <name type="scientific">Nitratifractor salsuginis (strain DSM 16511 / JCM 12458 / E9I37-1)</name>
    <dbReference type="NCBI Taxonomy" id="749222"/>
    <lineage>
        <taxon>Bacteria</taxon>
        <taxon>Pseudomonadati</taxon>
        <taxon>Campylobacterota</taxon>
        <taxon>Epsilonproteobacteria</taxon>
        <taxon>Campylobacterales</taxon>
        <taxon>Sulfurovaceae</taxon>
        <taxon>Nitratifractor</taxon>
    </lineage>
</organism>
<evidence type="ECO:0000259" key="1">
    <source>
        <dbReference type="Pfam" id="PF01844"/>
    </source>
</evidence>
<protein>
    <submittedName>
        <fullName evidence="2">HNH endonuclease</fullName>
    </submittedName>
</protein>
<feature type="domain" description="HNH" evidence="1">
    <location>
        <begin position="20"/>
        <end position="61"/>
    </location>
</feature>
<accession>E6X1Q3</accession>
<dbReference type="AlphaFoldDB" id="E6X1Q3"/>
<reference evidence="2 3" key="1">
    <citation type="journal article" date="2011" name="Stand. Genomic Sci.">
        <title>Complete genome sequence of Nitratifractor salsuginis type strain (E9I37-1).</title>
        <authorList>
            <person name="Anderson I."/>
            <person name="Sikorski J."/>
            <person name="Zeytun A."/>
            <person name="Nolan M."/>
            <person name="Lapidus A."/>
            <person name="Lucas S."/>
            <person name="Hammon N."/>
            <person name="Deshpande S."/>
            <person name="Cheng J.F."/>
            <person name="Tapia R."/>
            <person name="Han C."/>
            <person name="Goodwin L."/>
            <person name="Pitluck S."/>
            <person name="Liolios K."/>
            <person name="Pagani I."/>
            <person name="Ivanova N."/>
            <person name="Huntemann M."/>
            <person name="Mavromatis K."/>
            <person name="Ovchinikova G."/>
            <person name="Pati A."/>
            <person name="Chen A."/>
            <person name="Palaniappan K."/>
            <person name="Land M."/>
            <person name="Hauser L."/>
            <person name="Brambilla E.M."/>
            <person name="Ngatchou-Djao O.D."/>
            <person name="Rohde M."/>
            <person name="Tindall B.J."/>
            <person name="Goker M."/>
            <person name="Detter J.C."/>
            <person name="Woyke T."/>
            <person name="Bristow J."/>
            <person name="Eisen J.A."/>
            <person name="Markowitz V."/>
            <person name="Hugenholtz P."/>
            <person name="Klenk H.P."/>
            <person name="Kyrpides N.C."/>
        </authorList>
    </citation>
    <scope>NUCLEOTIDE SEQUENCE [LARGE SCALE GENOMIC DNA]</scope>
    <source>
        <strain evidence="3">DSM 16511 / JCM 12458 / E9I37-1</strain>
    </source>
</reference>
<dbReference type="Pfam" id="PF01844">
    <property type="entry name" value="HNH"/>
    <property type="match status" value="1"/>
</dbReference>
<reference evidence="3" key="2">
    <citation type="submission" date="2011-01" db="EMBL/GenBank/DDBJ databases">
        <title>The complete genome of Nitratifractor salsuginis DSM 16511.</title>
        <authorList>
            <consortium name="US DOE Joint Genome Institute (JGI-PGF)"/>
            <person name="Lucas S."/>
            <person name="Copeland A."/>
            <person name="Lapidus A."/>
            <person name="Bruce D."/>
            <person name="Goodwin L."/>
            <person name="Pitluck S."/>
            <person name="Kyrpides N."/>
            <person name="Mavromatis K."/>
            <person name="Ivanova N."/>
            <person name="Mikhailova N."/>
            <person name="Zeytun A."/>
            <person name="Detter J.C."/>
            <person name="Tapia R."/>
            <person name="Han C."/>
            <person name="Land M."/>
            <person name="Hauser L."/>
            <person name="Markowitz V."/>
            <person name="Cheng J.-F."/>
            <person name="Hugenholtz P."/>
            <person name="Woyke T."/>
            <person name="Wu D."/>
            <person name="Tindall B."/>
            <person name="Schuetze A."/>
            <person name="Brambilla E."/>
            <person name="Klenk H.-P."/>
            <person name="Eisen J.A."/>
        </authorList>
    </citation>
    <scope>NUCLEOTIDE SEQUENCE [LARGE SCALE GENOMIC DNA]</scope>
    <source>
        <strain evidence="3">DSM 16511 / JCM 12458 / E9I37-1</strain>
    </source>
</reference>
<keyword evidence="2" id="KW-0378">Hydrolase</keyword>
<dbReference type="KEGG" id="nsa:Nitsa_1799"/>
<dbReference type="CDD" id="cd00085">
    <property type="entry name" value="HNHc"/>
    <property type="match status" value="1"/>
</dbReference>
<name>E6X1Q3_NITSE</name>
<proteinExistence type="predicted"/>
<sequence>MSKQALADYRAWLFDNHPVCQVCGMEMAQEAHHSKYGYFGAKKDDRSLVAVCRECHYQIHHGRRGVCKSRKEIEEIGEANWTEYQNAEAMA</sequence>
<dbReference type="Proteomes" id="UP000008633">
    <property type="component" value="Chromosome"/>
</dbReference>
<dbReference type="RefSeq" id="WP_013554729.1">
    <property type="nucleotide sequence ID" value="NC_014935.1"/>
</dbReference>
<dbReference type="EMBL" id="CP002452">
    <property type="protein sequence ID" value="ADV47044.1"/>
    <property type="molecule type" value="Genomic_DNA"/>
</dbReference>
<keyword evidence="2" id="KW-0540">Nuclease</keyword>
<evidence type="ECO:0000313" key="3">
    <source>
        <dbReference type="Proteomes" id="UP000008633"/>
    </source>
</evidence>